<gene>
    <name evidence="3" type="ORF">TM35_000361610</name>
</gene>
<dbReference type="OrthoDB" id="250258at2759"/>
<proteinExistence type="predicted"/>
<name>A0A1X0NL48_9TRYP</name>
<organism evidence="3 4">
    <name type="scientific">Trypanosoma theileri</name>
    <dbReference type="NCBI Taxonomy" id="67003"/>
    <lineage>
        <taxon>Eukaryota</taxon>
        <taxon>Discoba</taxon>
        <taxon>Euglenozoa</taxon>
        <taxon>Kinetoplastea</taxon>
        <taxon>Metakinetoplastina</taxon>
        <taxon>Trypanosomatida</taxon>
        <taxon>Trypanosomatidae</taxon>
        <taxon>Trypanosoma</taxon>
    </lineage>
</organism>
<evidence type="ECO:0000313" key="3">
    <source>
        <dbReference type="EMBL" id="ORC85301.1"/>
    </source>
</evidence>
<keyword evidence="1" id="KW-0175">Coiled coil</keyword>
<accession>A0A1X0NL48</accession>
<feature type="coiled-coil region" evidence="1">
    <location>
        <begin position="208"/>
        <end position="268"/>
    </location>
</feature>
<dbReference type="RefSeq" id="XP_028879367.1">
    <property type="nucleotide sequence ID" value="XM_029029346.1"/>
</dbReference>
<dbReference type="AlphaFoldDB" id="A0A1X0NL48"/>
<dbReference type="Proteomes" id="UP000192257">
    <property type="component" value="Unassembled WGS sequence"/>
</dbReference>
<dbReference type="EMBL" id="NBCO01000036">
    <property type="protein sequence ID" value="ORC85301.1"/>
    <property type="molecule type" value="Genomic_DNA"/>
</dbReference>
<evidence type="ECO:0000313" key="4">
    <source>
        <dbReference type="Proteomes" id="UP000192257"/>
    </source>
</evidence>
<reference evidence="3 4" key="1">
    <citation type="submission" date="2017-03" db="EMBL/GenBank/DDBJ databases">
        <title>An alternative strategy for trypanosome survival in the mammalian bloodstream revealed through genome and transcriptome analysis of the ubiquitous bovine parasite Trypanosoma (Megatrypanum) theileri.</title>
        <authorList>
            <person name="Kelly S."/>
            <person name="Ivens A."/>
            <person name="Mott A."/>
            <person name="O'Neill E."/>
            <person name="Emms D."/>
            <person name="Macleod O."/>
            <person name="Voorheis P."/>
            <person name="Matthews J."/>
            <person name="Matthews K."/>
            <person name="Carrington M."/>
        </authorList>
    </citation>
    <scope>NUCLEOTIDE SEQUENCE [LARGE SCALE GENOMIC DNA]</scope>
    <source>
        <strain evidence="3">Edinburgh</strain>
    </source>
</reference>
<comment type="caution">
    <text evidence="3">The sequence shown here is derived from an EMBL/GenBank/DDBJ whole genome shotgun (WGS) entry which is preliminary data.</text>
</comment>
<evidence type="ECO:0000256" key="1">
    <source>
        <dbReference type="SAM" id="Coils"/>
    </source>
</evidence>
<keyword evidence="4" id="KW-1185">Reference proteome</keyword>
<dbReference type="GeneID" id="39989126"/>
<dbReference type="VEuPathDB" id="TriTrypDB:TM35_000361610"/>
<evidence type="ECO:0000256" key="2">
    <source>
        <dbReference type="SAM" id="MobiDB-lite"/>
    </source>
</evidence>
<feature type="region of interest" description="Disordered" evidence="2">
    <location>
        <begin position="410"/>
        <end position="433"/>
    </location>
</feature>
<protein>
    <submittedName>
        <fullName evidence="3">Uncharacterized protein</fullName>
    </submittedName>
</protein>
<sequence>MDNVDGFRKELLMEMPPLLHFRTVPFPNNGPSAVERREKLLSQFPTNTLHNINNNINNNNNNNNNNNKYNDKYNKDMNMNINTIPLSIPSTLQRYAQHPQTSGKTATTQTDHTLLLSLLLSPDVMETTTTTEEEEEREGIINRRRKRRISSNLLNALKSISNSSIATQTTEKEKKITRATSTSPMKCIETAINTEFTVDDWYKQETLCQQQSNRIERLERERVGMEITIASAQQYIHQYKQQQQHFFLQQQEKIYTNIKEELIQETERRERALWIQEENETRSLLHTLWRTWQWTNSHIREAKREEEEILQQAHYIWKQEQTQHIWNLIKAETTHRDTLQALEQQSIDLLQETFTFAENCRRAASQTAAIAIASQRETENQLKEALQREKELRLQYLHVLRLPTTTIVNRHSLHGRSEEEKEREEEEREREMPVHVRFARAHREALNTVSTQRIQLSTQTRVL</sequence>